<protein>
    <submittedName>
        <fullName evidence="1">Uncharacterized protein</fullName>
    </submittedName>
</protein>
<dbReference type="EMBL" id="FOOT01000005">
    <property type="protein sequence ID" value="SFH00767.1"/>
    <property type="molecule type" value="Genomic_DNA"/>
</dbReference>
<keyword evidence="2" id="KW-1185">Reference proteome</keyword>
<organism evidence="1 2">
    <name type="scientific">Pontibacter chinhatensis</name>
    <dbReference type="NCBI Taxonomy" id="1436961"/>
    <lineage>
        <taxon>Bacteria</taxon>
        <taxon>Pseudomonadati</taxon>
        <taxon>Bacteroidota</taxon>
        <taxon>Cytophagia</taxon>
        <taxon>Cytophagales</taxon>
        <taxon>Hymenobacteraceae</taxon>
        <taxon>Pontibacter</taxon>
    </lineage>
</organism>
<dbReference type="Proteomes" id="UP000198724">
    <property type="component" value="Unassembled WGS sequence"/>
</dbReference>
<evidence type="ECO:0000313" key="1">
    <source>
        <dbReference type="EMBL" id="SFH00767.1"/>
    </source>
</evidence>
<dbReference type="AlphaFoldDB" id="A0A1I2WJE3"/>
<name>A0A1I2WJE3_9BACT</name>
<sequence>MEGMSEYVIHTIAHFPHEACSGKYTQPAFSIPLNTGSSLCTQSQCRDKSLYHLYGLPCILQSIRSPLHKTQAILSYCCSVQDTKVYGSGH</sequence>
<dbReference type="STRING" id="1436961.SAMN05421739_10530"/>
<gene>
    <name evidence="1" type="ORF">SAMN05421739_10530</name>
</gene>
<reference evidence="2" key="1">
    <citation type="submission" date="2016-10" db="EMBL/GenBank/DDBJ databases">
        <authorList>
            <person name="Varghese N."/>
            <person name="Submissions S."/>
        </authorList>
    </citation>
    <scope>NUCLEOTIDE SEQUENCE [LARGE SCALE GENOMIC DNA]</scope>
    <source>
        <strain evidence="2">LP51</strain>
    </source>
</reference>
<proteinExistence type="predicted"/>
<accession>A0A1I2WJE3</accession>
<evidence type="ECO:0000313" key="2">
    <source>
        <dbReference type="Proteomes" id="UP000198724"/>
    </source>
</evidence>